<protein>
    <submittedName>
        <fullName evidence="2">BQ2448_2524 protein</fullName>
    </submittedName>
</protein>
<feature type="region of interest" description="Disordered" evidence="1">
    <location>
        <begin position="390"/>
        <end position="435"/>
    </location>
</feature>
<name>A0A238FCA2_9BASI</name>
<evidence type="ECO:0000313" key="2">
    <source>
        <dbReference type="EMBL" id="SCV69504.1"/>
    </source>
</evidence>
<gene>
    <name evidence="2" type="ORF">BQ2448_2524</name>
</gene>
<feature type="region of interest" description="Disordered" evidence="1">
    <location>
        <begin position="23"/>
        <end position="72"/>
    </location>
</feature>
<keyword evidence="3" id="KW-1185">Reference proteome</keyword>
<dbReference type="PANTHER" id="PTHR15887:SF1">
    <property type="entry name" value="TRANSMEMBRANE PROTEIN 69"/>
    <property type="match status" value="1"/>
</dbReference>
<dbReference type="Proteomes" id="UP000198372">
    <property type="component" value="Unassembled WGS sequence"/>
</dbReference>
<dbReference type="OrthoDB" id="194289at2759"/>
<sequence>MSSLRLLPSRTAVLRYVLPRPLSRSSRSAHPHIGAGVTSRSSFGTSCVSSLRQSSRAQETGPVSQQPGSKTLKELGDNAKEEAQKLGHVIGGAMAGANASVGQIGNADENLKAGAIDSVKGDVQSIAGVLQKVPRDALVWGGAGLLLCQLLESRCGKTMCLLTDIPMIPTDAGTSLATVYLARSAAQACEVNVSGAEAELAMELLSSVQHLQISYGAVILSFLGAIHWPEDSTSNLRFVSSSAQGLEFAKFGGVVGNTRYVAGIGPVIVGWGSMLLLPVVGPQMALITQWAGFFGTWLLDQRATTWGWTPRWYSTYRFWLTAVVGTSILVTVAGESYFAPDEETLETRSEIAKLRSKPLDAPKGNAVDLGEFRVEKTDAAFVKFSKIDKEKEEKEAKEAAEKKDKEEKEAQRQAEEIVGREERETKAKIGRAQSS</sequence>
<dbReference type="InterPro" id="IPR021836">
    <property type="entry name" value="DUF3429"/>
</dbReference>
<evidence type="ECO:0000256" key="1">
    <source>
        <dbReference type="SAM" id="MobiDB-lite"/>
    </source>
</evidence>
<dbReference type="PANTHER" id="PTHR15887">
    <property type="entry name" value="TRANSMEMBRANE PROTEIN 69"/>
    <property type="match status" value="1"/>
</dbReference>
<organism evidence="2 3">
    <name type="scientific">Microbotryum intermedium</name>
    <dbReference type="NCBI Taxonomy" id="269621"/>
    <lineage>
        <taxon>Eukaryota</taxon>
        <taxon>Fungi</taxon>
        <taxon>Dikarya</taxon>
        <taxon>Basidiomycota</taxon>
        <taxon>Pucciniomycotina</taxon>
        <taxon>Microbotryomycetes</taxon>
        <taxon>Microbotryales</taxon>
        <taxon>Microbotryaceae</taxon>
        <taxon>Microbotryum</taxon>
    </lineage>
</organism>
<reference evidence="3" key="1">
    <citation type="submission" date="2016-09" db="EMBL/GenBank/DDBJ databases">
        <authorList>
            <person name="Jeantristanb JTB J.-T."/>
            <person name="Ricardo R."/>
        </authorList>
    </citation>
    <scope>NUCLEOTIDE SEQUENCE [LARGE SCALE GENOMIC DNA]</scope>
</reference>
<proteinExistence type="predicted"/>
<feature type="compositionally biased region" description="Basic and acidic residues" evidence="1">
    <location>
        <begin position="390"/>
        <end position="427"/>
    </location>
</feature>
<accession>A0A238FCA2</accession>
<dbReference type="AlphaFoldDB" id="A0A238FCA2"/>
<feature type="compositionally biased region" description="Polar residues" evidence="1">
    <location>
        <begin position="38"/>
        <end position="69"/>
    </location>
</feature>
<dbReference type="Pfam" id="PF11911">
    <property type="entry name" value="DUF3429"/>
    <property type="match status" value="1"/>
</dbReference>
<dbReference type="STRING" id="269621.A0A238FCA2"/>
<evidence type="ECO:0000313" key="3">
    <source>
        <dbReference type="Proteomes" id="UP000198372"/>
    </source>
</evidence>
<dbReference type="EMBL" id="FMSP01000004">
    <property type="protein sequence ID" value="SCV69504.1"/>
    <property type="molecule type" value="Genomic_DNA"/>
</dbReference>